<feature type="non-terminal residue" evidence="2">
    <location>
        <position position="442"/>
    </location>
</feature>
<keyword evidence="1" id="KW-0175">Coiled coil</keyword>
<evidence type="ECO:0000256" key="1">
    <source>
        <dbReference type="SAM" id="Coils"/>
    </source>
</evidence>
<protein>
    <recommendedName>
        <fullName evidence="4">CxC1-like cysteine cluster associated with KDZ transposases domain-containing protein</fullName>
    </recommendedName>
</protein>
<accession>A0ABD0J963</accession>
<proteinExistence type="predicted"/>
<evidence type="ECO:0008006" key="4">
    <source>
        <dbReference type="Google" id="ProtNLM"/>
    </source>
</evidence>
<keyword evidence="3" id="KW-1185">Reference proteome</keyword>
<name>A0ABD0J963_9CAEN</name>
<sequence length="442" mass="50676">GIVFSRHYCATVPWTSHQHNVEIEVCPCDDTLVTLLRHHLWAASPKNPSLAIHLDLMEWARDLHSVYRRIIQNSVNEYRHFKHRLQATANLPEECALDDGTSCPPCNGDPVSKKILCIDGNFGLVRKNSSGFSLFEPRHTKYFINQASVDSFVHANTRTRGMPFRPAAIRPNEAGNPSVPCIWSQASLSGVGLVDGETLKRLWSYLRSFGPMTKEMRASKRVDLLSDALTHYAVKQRMRLGQAFTNRIDRAKKVKMDAEQEVITLTQEVEGVTDDIIKTWAQRDIETLKNESRKPSISSSEDYALKLSVLYSARSEVESDICRLEAKYGFKRQDWGPESDQYLEKVALAAEKQRQSLLQKIRQEALDRKYLINSLRKYGSKHQILNKFSRFFKQVVAAFSKRERCIEEEHLIVQDLQAAFTWYKAEHDAIMSVMRNVLSVDM</sequence>
<gene>
    <name evidence="2" type="ORF">BaRGS_00037403</name>
</gene>
<feature type="coiled-coil region" evidence="1">
    <location>
        <begin position="248"/>
        <end position="275"/>
    </location>
</feature>
<evidence type="ECO:0000313" key="2">
    <source>
        <dbReference type="EMBL" id="KAK7466033.1"/>
    </source>
</evidence>
<dbReference type="PANTHER" id="PTHR33096">
    <property type="entry name" value="CXC2 DOMAIN-CONTAINING PROTEIN"/>
    <property type="match status" value="1"/>
</dbReference>
<dbReference type="Proteomes" id="UP001519460">
    <property type="component" value="Unassembled WGS sequence"/>
</dbReference>
<feature type="non-terminal residue" evidence="2">
    <location>
        <position position="1"/>
    </location>
</feature>
<dbReference type="AlphaFoldDB" id="A0ABD0J963"/>
<reference evidence="2 3" key="1">
    <citation type="journal article" date="2023" name="Sci. Data">
        <title>Genome assembly of the Korean intertidal mud-creeper Batillaria attramentaria.</title>
        <authorList>
            <person name="Patra A.K."/>
            <person name="Ho P.T."/>
            <person name="Jun S."/>
            <person name="Lee S.J."/>
            <person name="Kim Y."/>
            <person name="Won Y.J."/>
        </authorList>
    </citation>
    <scope>NUCLEOTIDE SEQUENCE [LARGE SCALE GENOMIC DNA]</scope>
    <source>
        <strain evidence="2">Wonlab-2016</strain>
    </source>
</reference>
<evidence type="ECO:0000313" key="3">
    <source>
        <dbReference type="Proteomes" id="UP001519460"/>
    </source>
</evidence>
<organism evidence="2 3">
    <name type="scientific">Batillaria attramentaria</name>
    <dbReference type="NCBI Taxonomy" id="370345"/>
    <lineage>
        <taxon>Eukaryota</taxon>
        <taxon>Metazoa</taxon>
        <taxon>Spiralia</taxon>
        <taxon>Lophotrochozoa</taxon>
        <taxon>Mollusca</taxon>
        <taxon>Gastropoda</taxon>
        <taxon>Caenogastropoda</taxon>
        <taxon>Sorbeoconcha</taxon>
        <taxon>Cerithioidea</taxon>
        <taxon>Batillariidae</taxon>
        <taxon>Batillaria</taxon>
    </lineage>
</organism>
<dbReference type="EMBL" id="JACVVK020000559">
    <property type="protein sequence ID" value="KAK7466033.1"/>
    <property type="molecule type" value="Genomic_DNA"/>
</dbReference>
<comment type="caution">
    <text evidence="2">The sequence shown here is derived from an EMBL/GenBank/DDBJ whole genome shotgun (WGS) entry which is preliminary data.</text>
</comment>
<dbReference type="PANTHER" id="PTHR33096:SF1">
    <property type="entry name" value="CXC1-LIKE CYSTEINE CLUSTER ASSOCIATED WITH KDZ TRANSPOSASES DOMAIN-CONTAINING PROTEIN"/>
    <property type="match status" value="1"/>
</dbReference>